<dbReference type="PANTHER" id="PTHR43685:SF2">
    <property type="entry name" value="GLYCOSYLTRANSFERASE 2-LIKE DOMAIN-CONTAINING PROTEIN"/>
    <property type="match status" value="1"/>
</dbReference>
<organism evidence="2">
    <name type="scientific">Alloyangia sp. H15</name>
    <dbReference type="NCBI Taxonomy" id="3029062"/>
    <lineage>
        <taxon>Bacteria</taxon>
        <taxon>Pseudomonadati</taxon>
        <taxon>Pseudomonadota</taxon>
        <taxon>Alphaproteobacteria</taxon>
        <taxon>Rhodobacterales</taxon>
        <taxon>Roseobacteraceae</taxon>
        <taxon>Alloyangia</taxon>
    </lineage>
</organism>
<dbReference type="InterPro" id="IPR050834">
    <property type="entry name" value="Glycosyltransf_2"/>
</dbReference>
<dbReference type="Pfam" id="PF00535">
    <property type="entry name" value="Glycos_transf_2"/>
    <property type="match status" value="1"/>
</dbReference>
<reference evidence="2" key="1">
    <citation type="submission" date="2023-02" db="EMBL/GenBank/DDBJ databases">
        <title>Description and genomic characterization of Salipiger bruguierae sp. nov., isolated from the sediment of mangrove plant Bruguiera sexangula.</title>
        <authorList>
            <person name="Long M."/>
        </authorList>
    </citation>
    <scope>NUCLEOTIDE SEQUENCE</scope>
    <source>
        <strain evidence="2">H15</strain>
    </source>
</reference>
<dbReference type="AlphaFoldDB" id="A0AAU8AHX0"/>
<evidence type="ECO:0000313" key="2">
    <source>
        <dbReference type="EMBL" id="XCC94139.1"/>
    </source>
</evidence>
<protein>
    <submittedName>
        <fullName evidence="2">Glycosyltransferase family 2 protein</fullName>
        <ecNumber evidence="2">2.4.-.-</ecNumber>
    </submittedName>
</protein>
<dbReference type="SUPFAM" id="SSF53448">
    <property type="entry name" value="Nucleotide-diphospho-sugar transferases"/>
    <property type="match status" value="1"/>
</dbReference>
<name>A0AAU8AHX0_9RHOB</name>
<proteinExistence type="predicted"/>
<gene>
    <name evidence="2" type="ORF">PVT71_02720</name>
</gene>
<accession>A0AAU8AHX0</accession>
<dbReference type="CDD" id="cd00761">
    <property type="entry name" value="Glyco_tranf_GTA_type"/>
    <property type="match status" value="1"/>
</dbReference>
<evidence type="ECO:0000259" key="1">
    <source>
        <dbReference type="Pfam" id="PF00535"/>
    </source>
</evidence>
<dbReference type="InterPro" id="IPR001173">
    <property type="entry name" value="Glyco_trans_2-like"/>
</dbReference>
<dbReference type="Gene3D" id="3.90.550.10">
    <property type="entry name" value="Spore Coat Polysaccharide Biosynthesis Protein SpsA, Chain A"/>
    <property type="match status" value="1"/>
</dbReference>
<dbReference type="GO" id="GO:0044010">
    <property type="term" value="P:single-species biofilm formation"/>
    <property type="evidence" value="ECO:0007669"/>
    <property type="project" value="TreeGrafter"/>
</dbReference>
<keyword evidence="2" id="KW-0808">Transferase</keyword>
<keyword evidence="2" id="KW-0328">Glycosyltransferase</keyword>
<dbReference type="RefSeq" id="WP_353472962.1">
    <property type="nucleotide sequence ID" value="NZ_CP123384.1"/>
</dbReference>
<dbReference type="EC" id="2.4.-.-" evidence="2"/>
<dbReference type="PANTHER" id="PTHR43685">
    <property type="entry name" value="GLYCOSYLTRANSFERASE"/>
    <property type="match status" value="1"/>
</dbReference>
<dbReference type="GO" id="GO:0016757">
    <property type="term" value="F:glycosyltransferase activity"/>
    <property type="evidence" value="ECO:0007669"/>
    <property type="project" value="UniProtKB-KW"/>
</dbReference>
<dbReference type="InterPro" id="IPR029044">
    <property type="entry name" value="Nucleotide-diphossugar_trans"/>
</dbReference>
<dbReference type="EMBL" id="CP123384">
    <property type="protein sequence ID" value="XCC94139.1"/>
    <property type="molecule type" value="Genomic_DNA"/>
</dbReference>
<sequence length="324" mass="35082">MPRASIVVAASDGTALERTLRSLCAQTYPDFEIVVVDDGQAGDSAALAESIGDLRIRVLRQRTRGLAGARNTGIAAARGCFIGFCDAGDSWEPTKLAEHVSHLQARPAVGLSFSGSRTVTATGRRALLWQMPRQRRVGAAEIFRRNPVGAASNAVFRRGALLAMAFRPPQETERDWIFDETFRQCDALELWLRFALVTDWEIAAIPRPLSLCLVNDDASAQSVGKEIAAWERIVAKLSAQDRHFFGRHGKVARAYHLRHLARLAIVAGDAPSAGQLLRAALASSLRPLLEEPRATLSVCAALLVLSLAGSAALDRLSSLRNRSA</sequence>
<feature type="domain" description="Glycosyltransferase 2-like" evidence="1">
    <location>
        <begin position="14"/>
        <end position="161"/>
    </location>
</feature>